<evidence type="ECO:0000313" key="7">
    <source>
        <dbReference type="Proteomes" id="UP001143480"/>
    </source>
</evidence>
<dbReference type="Gene3D" id="3.90.79.10">
    <property type="entry name" value="Nucleoside Triphosphate Pyrophosphohydrolase"/>
    <property type="match status" value="1"/>
</dbReference>
<comment type="cofactor">
    <cofactor evidence="1">
        <name>Mg(2+)</name>
        <dbReference type="ChEBI" id="CHEBI:18420"/>
    </cofactor>
</comment>
<sequence length="150" mass="16232">MSAAPTHPVDVLLILARDDLVLLARRAGTGYADGQWNLPSGKVEFGEDAVSAVLREAAEEIGLQLDRSEARMVTAVHHRNTTGLARVGLVFAATHDPDRHGEPVNAEPHKCAEIAWFRADNLPAATYPYTAAAVDAWRAGEPLELSGWDR</sequence>
<dbReference type="Proteomes" id="UP001143480">
    <property type="component" value="Unassembled WGS sequence"/>
</dbReference>
<dbReference type="InterPro" id="IPR000086">
    <property type="entry name" value="NUDIX_hydrolase_dom"/>
</dbReference>
<organism evidence="6 7">
    <name type="scientific">Dactylosporangium matsuzakiense</name>
    <dbReference type="NCBI Taxonomy" id="53360"/>
    <lineage>
        <taxon>Bacteria</taxon>
        <taxon>Bacillati</taxon>
        <taxon>Actinomycetota</taxon>
        <taxon>Actinomycetes</taxon>
        <taxon>Micromonosporales</taxon>
        <taxon>Micromonosporaceae</taxon>
        <taxon>Dactylosporangium</taxon>
    </lineage>
</organism>
<proteinExistence type="inferred from homology"/>
<name>A0A9W6KHJ5_9ACTN</name>
<keyword evidence="3 4" id="KW-0378">Hydrolase</keyword>
<gene>
    <name evidence="6" type="ORF">GCM10017581_039340</name>
</gene>
<dbReference type="PANTHER" id="PTHR43046">
    <property type="entry name" value="GDP-MANNOSE MANNOSYL HYDROLASE"/>
    <property type="match status" value="1"/>
</dbReference>
<dbReference type="InterPro" id="IPR020476">
    <property type="entry name" value="Nudix_hydrolase"/>
</dbReference>
<dbReference type="PROSITE" id="PS51462">
    <property type="entry name" value="NUDIX"/>
    <property type="match status" value="1"/>
</dbReference>
<dbReference type="SUPFAM" id="SSF55811">
    <property type="entry name" value="Nudix"/>
    <property type="match status" value="1"/>
</dbReference>
<accession>A0A9W6KHJ5</accession>
<reference evidence="6" key="1">
    <citation type="journal article" date="2014" name="Int. J. Syst. Evol. Microbiol.">
        <title>Complete genome sequence of Corynebacterium casei LMG S-19264T (=DSM 44701T), isolated from a smear-ripened cheese.</title>
        <authorList>
            <consortium name="US DOE Joint Genome Institute (JGI-PGF)"/>
            <person name="Walter F."/>
            <person name="Albersmeier A."/>
            <person name="Kalinowski J."/>
            <person name="Ruckert C."/>
        </authorList>
    </citation>
    <scope>NUCLEOTIDE SEQUENCE</scope>
    <source>
        <strain evidence="6">VKM Ac-1321</strain>
    </source>
</reference>
<feature type="domain" description="Nudix hydrolase" evidence="5">
    <location>
        <begin position="5"/>
        <end position="139"/>
    </location>
</feature>
<dbReference type="InterPro" id="IPR020084">
    <property type="entry name" value="NUDIX_hydrolase_CS"/>
</dbReference>
<protein>
    <recommendedName>
        <fullName evidence="5">Nudix hydrolase domain-containing protein</fullName>
    </recommendedName>
</protein>
<dbReference type="PROSITE" id="PS00893">
    <property type="entry name" value="NUDIX_BOX"/>
    <property type="match status" value="1"/>
</dbReference>
<dbReference type="AlphaFoldDB" id="A0A9W6KHJ5"/>
<comment type="similarity">
    <text evidence="2 4">Belongs to the Nudix hydrolase family.</text>
</comment>
<dbReference type="EMBL" id="BSFP01000021">
    <property type="protein sequence ID" value="GLL02192.1"/>
    <property type="molecule type" value="Genomic_DNA"/>
</dbReference>
<evidence type="ECO:0000313" key="6">
    <source>
        <dbReference type="EMBL" id="GLL02192.1"/>
    </source>
</evidence>
<dbReference type="Pfam" id="PF00293">
    <property type="entry name" value="NUDIX"/>
    <property type="match status" value="1"/>
</dbReference>
<dbReference type="RefSeq" id="WP_271189270.1">
    <property type="nucleotide sequence ID" value="NZ_BSFP01000021.1"/>
</dbReference>
<keyword evidence="7" id="KW-1185">Reference proteome</keyword>
<dbReference type="InterPro" id="IPR015797">
    <property type="entry name" value="NUDIX_hydrolase-like_dom_sf"/>
</dbReference>
<comment type="caution">
    <text evidence="6">The sequence shown here is derived from an EMBL/GenBank/DDBJ whole genome shotgun (WGS) entry which is preliminary data.</text>
</comment>
<evidence type="ECO:0000256" key="1">
    <source>
        <dbReference type="ARBA" id="ARBA00001946"/>
    </source>
</evidence>
<dbReference type="PRINTS" id="PR00502">
    <property type="entry name" value="NUDIXFAMILY"/>
</dbReference>
<evidence type="ECO:0000259" key="5">
    <source>
        <dbReference type="PROSITE" id="PS51462"/>
    </source>
</evidence>
<dbReference type="PANTHER" id="PTHR43046:SF16">
    <property type="entry name" value="ADP-RIBOSE PYROPHOSPHATASE YJHB-RELATED"/>
    <property type="match status" value="1"/>
</dbReference>
<evidence type="ECO:0000256" key="4">
    <source>
        <dbReference type="RuleBase" id="RU003476"/>
    </source>
</evidence>
<dbReference type="GO" id="GO:0016787">
    <property type="term" value="F:hydrolase activity"/>
    <property type="evidence" value="ECO:0007669"/>
    <property type="project" value="UniProtKB-KW"/>
</dbReference>
<reference evidence="6" key="2">
    <citation type="submission" date="2023-01" db="EMBL/GenBank/DDBJ databases">
        <authorList>
            <person name="Sun Q."/>
            <person name="Evtushenko L."/>
        </authorList>
    </citation>
    <scope>NUCLEOTIDE SEQUENCE</scope>
    <source>
        <strain evidence="6">VKM Ac-1321</strain>
    </source>
</reference>
<evidence type="ECO:0000256" key="2">
    <source>
        <dbReference type="ARBA" id="ARBA00005582"/>
    </source>
</evidence>
<evidence type="ECO:0000256" key="3">
    <source>
        <dbReference type="ARBA" id="ARBA00022801"/>
    </source>
</evidence>